<dbReference type="GO" id="GO:0042853">
    <property type="term" value="P:L-alanine catabolic process"/>
    <property type="evidence" value="ECO:0007669"/>
    <property type="project" value="InterPro"/>
</dbReference>
<evidence type="ECO:0000256" key="3">
    <source>
        <dbReference type="ARBA" id="ARBA00023002"/>
    </source>
</evidence>
<dbReference type="InterPro" id="IPR007886">
    <property type="entry name" value="AlaDH/PNT_N"/>
</dbReference>
<evidence type="ECO:0000313" key="7">
    <source>
        <dbReference type="EMBL" id="SHI83857.1"/>
    </source>
</evidence>
<sequence>MANPKSPFTKAQLLPQEETLEIAKQKGELFIGIPKEAYFQEKRICLTPDAVSAIVSNGHRVLMENGAGLESGFSDNEYSEAGAQLTDDTKKVFGCPVVLKVEPPTLDELELINPKTVLISALQLKTRQLKYFQTLAKKKITALAFEFIKDEDHTYPLVKALSEIAGTASILIAAELMVNAKKGNGLLFGNISGVPPIEVVVIGAGTVGEFAVRSALGLGANVKVFDSSITKLRTIQTNVGRILYTSTIQPKNLTKALRRCDVAIGAVRGHNRSPIIVTEEMVMRMKKGAVVIDVCVDMGGCFETTEMTTHDNPTVIKHNVIHYGVPNIPARYPKTASITISNIFTPYILEIAESGGLENAIRFDDGLKNGLYFYRGILTNKAVADWFDLPYSDLNLLIF</sequence>
<keyword evidence="8" id="KW-1185">Reference proteome</keyword>
<dbReference type="EC" id="1.4.1.1" evidence="2"/>
<dbReference type="OrthoDB" id="9804592at2"/>
<evidence type="ECO:0000259" key="5">
    <source>
        <dbReference type="SMART" id="SM01002"/>
    </source>
</evidence>
<dbReference type="Pfam" id="PF05222">
    <property type="entry name" value="AlaDh_PNT_N"/>
    <property type="match status" value="1"/>
</dbReference>
<dbReference type="SMART" id="SM01003">
    <property type="entry name" value="AlaDh_PNT_N"/>
    <property type="match status" value="1"/>
</dbReference>
<evidence type="ECO:0000256" key="2">
    <source>
        <dbReference type="ARBA" id="ARBA00012897"/>
    </source>
</evidence>
<proteinExistence type="inferred from homology"/>
<dbReference type="SUPFAM" id="SSF51735">
    <property type="entry name" value="NAD(P)-binding Rossmann-fold domains"/>
    <property type="match status" value="1"/>
</dbReference>
<protein>
    <recommendedName>
        <fullName evidence="2">alanine dehydrogenase</fullName>
        <ecNumber evidence="2">1.4.1.1</ecNumber>
    </recommendedName>
</protein>
<evidence type="ECO:0000256" key="1">
    <source>
        <dbReference type="ARBA" id="ARBA00005689"/>
    </source>
</evidence>
<dbReference type="CDD" id="cd05305">
    <property type="entry name" value="L-AlaDH"/>
    <property type="match status" value="1"/>
</dbReference>
<comment type="similarity">
    <text evidence="1">Belongs to the AlaDH/PNT family.</text>
</comment>
<reference evidence="8" key="1">
    <citation type="submission" date="2016-11" db="EMBL/GenBank/DDBJ databases">
        <authorList>
            <person name="Varghese N."/>
            <person name="Submissions S."/>
        </authorList>
    </citation>
    <scope>NUCLEOTIDE SEQUENCE [LARGE SCALE GENOMIC DNA]</scope>
    <source>
        <strain evidence="8">DSM 26349</strain>
    </source>
</reference>
<dbReference type="Gene3D" id="3.40.50.720">
    <property type="entry name" value="NAD(P)-binding Rossmann-like Domain"/>
    <property type="match status" value="2"/>
</dbReference>
<dbReference type="PROSITE" id="PS00837">
    <property type="entry name" value="ALADH_PNT_2"/>
    <property type="match status" value="1"/>
</dbReference>
<keyword evidence="3" id="KW-0560">Oxidoreductase</keyword>
<keyword evidence="4" id="KW-0520">NAD</keyword>
<dbReference type="PANTHER" id="PTHR42795">
    <property type="entry name" value="ALANINE DEHYDROGENASE"/>
    <property type="match status" value="1"/>
</dbReference>
<dbReference type="SMART" id="SM01002">
    <property type="entry name" value="AlaDh_PNT_C"/>
    <property type="match status" value="1"/>
</dbReference>
<dbReference type="GO" id="GO:0000286">
    <property type="term" value="F:alanine dehydrogenase activity"/>
    <property type="evidence" value="ECO:0007669"/>
    <property type="project" value="UniProtKB-EC"/>
</dbReference>
<gene>
    <name evidence="7" type="ORF">SAMN04487908_10649</name>
</gene>
<dbReference type="InterPro" id="IPR036291">
    <property type="entry name" value="NAD(P)-bd_dom_sf"/>
</dbReference>
<dbReference type="InterPro" id="IPR008143">
    <property type="entry name" value="Ala_DH/PNT_CS2"/>
</dbReference>
<evidence type="ECO:0000313" key="8">
    <source>
        <dbReference type="Proteomes" id="UP000184172"/>
    </source>
</evidence>
<evidence type="ECO:0000256" key="4">
    <source>
        <dbReference type="ARBA" id="ARBA00023027"/>
    </source>
</evidence>
<dbReference type="InterPro" id="IPR008141">
    <property type="entry name" value="Ala_DH"/>
</dbReference>
<dbReference type="GO" id="GO:0005886">
    <property type="term" value="C:plasma membrane"/>
    <property type="evidence" value="ECO:0007669"/>
    <property type="project" value="TreeGrafter"/>
</dbReference>
<feature type="domain" description="Alanine dehydrogenase/pyridine nucleotide transhydrogenase N-terminal" evidence="6">
    <location>
        <begin position="32"/>
        <end position="165"/>
    </location>
</feature>
<dbReference type="SUPFAM" id="SSF52283">
    <property type="entry name" value="Formate/glycerate dehydrogenase catalytic domain-like"/>
    <property type="match status" value="1"/>
</dbReference>
<dbReference type="InterPro" id="IPR007698">
    <property type="entry name" value="AlaDH/PNT_NAD(H)-bd"/>
</dbReference>
<dbReference type="Pfam" id="PF01262">
    <property type="entry name" value="AlaDh_PNT_C"/>
    <property type="match status" value="1"/>
</dbReference>
<dbReference type="EMBL" id="FQYV01000006">
    <property type="protein sequence ID" value="SHI83857.1"/>
    <property type="molecule type" value="Genomic_DNA"/>
</dbReference>
<feature type="domain" description="Alanine dehydrogenase/pyridine nucleotide transhydrogenase NAD(H)-binding" evidence="5">
    <location>
        <begin position="177"/>
        <end position="324"/>
    </location>
</feature>
<organism evidence="7 8">
    <name type="scientific">Aequorivita viscosa</name>
    <dbReference type="NCBI Taxonomy" id="797419"/>
    <lineage>
        <taxon>Bacteria</taxon>
        <taxon>Pseudomonadati</taxon>
        <taxon>Bacteroidota</taxon>
        <taxon>Flavobacteriia</taxon>
        <taxon>Flavobacteriales</taxon>
        <taxon>Flavobacteriaceae</taxon>
        <taxon>Aequorivita</taxon>
    </lineage>
</organism>
<dbReference type="AlphaFoldDB" id="A0A1M6EEA5"/>
<dbReference type="PANTHER" id="PTHR42795:SF1">
    <property type="entry name" value="ALANINE DEHYDROGENASE"/>
    <property type="match status" value="1"/>
</dbReference>
<name>A0A1M6EEA5_9FLAO</name>
<dbReference type="STRING" id="797419.SAMN05216556_101120"/>
<dbReference type="Proteomes" id="UP000184172">
    <property type="component" value="Unassembled WGS sequence"/>
</dbReference>
<dbReference type="RefSeq" id="WP_073216225.1">
    <property type="nucleotide sequence ID" value="NZ_FNNS01000001.1"/>
</dbReference>
<evidence type="ECO:0000259" key="6">
    <source>
        <dbReference type="SMART" id="SM01003"/>
    </source>
</evidence>
<accession>A0A1M6EEA5</accession>